<evidence type="ECO:0000313" key="2">
    <source>
        <dbReference type="Proteomes" id="UP001638806"/>
    </source>
</evidence>
<protein>
    <submittedName>
        <fullName evidence="1">Uncharacterized protein</fullName>
    </submittedName>
</protein>
<comment type="caution">
    <text evidence="1">The sequence shown here is derived from an EMBL/GenBank/DDBJ whole genome shotgun (WGS) entry which is preliminary data.</text>
</comment>
<proteinExistence type="predicted"/>
<keyword evidence="2" id="KW-1185">Reference proteome</keyword>
<gene>
    <name evidence="1" type="ORF">ACCO45_008873</name>
</gene>
<name>A0ACC4DJL3_PURLI</name>
<reference evidence="1" key="1">
    <citation type="submission" date="2024-12" db="EMBL/GenBank/DDBJ databases">
        <title>Comparative genomics and development of molecular markers within Purpureocillium lilacinum and among Purpureocillium species.</title>
        <authorList>
            <person name="Yeh Z.-Y."/>
            <person name="Ni N.-T."/>
            <person name="Lo P.-H."/>
            <person name="Mushyakhwo K."/>
            <person name="Lin C.-F."/>
            <person name="Nai Y.-S."/>
        </authorList>
    </citation>
    <scope>NUCLEOTIDE SEQUENCE</scope>
    <source>
        <strain evidence="1">NCHU-NPUST-175</strain>
    </source>
</reference>
<dbReference type="Proteomes" id="UP001638806">
    <property type="component" value="Unassembled WGS sequence"/>
</dbReference>
<sequence>MQGGRTNPSAGRPATLAWAGASRPCSSPSIPSSPLPDLAPPPQQRPGPVPPERPRESRASASTRLVPRRQAPRQGSRTLRSRPLATGPAVLFKGPVTSVITSSLAPPSAGLSNHRCLPHVLPGCSARARFFPIPSRRGAATMSQPGLTELQPACHPSPTHVTITPSVPVSRAASGVGCYATAGPRLRPVRPGPALLRIFCSFAFAIALVSGPGTSEEGRDSPCRRVEAIDAGAVPAHSKLEGAHLHRRVAHTRTHWGPLLAAAASDGPVATRHQADGNLPRRCASLRLESADEKAKLPCRIIPGAVYTCTYPARQRIVASSPPSGQLHPQGPQSLIDASQVQAAVDRAFRQQALLAPCPCSCPTSGRSILSRFETALSEAAAKAASYGSPRVRL</sequence>
<organism evidence="1 2">
    <name type="scientific">Purpureocillium lilacinum</name>
    <name type="common">Paecilomyces lilacinus</name>
    <dbReference type="NCBI Taxonomy" id="33203"/>
    <lineage>
        <taxon>Eukaryota</taxon>
        <taxon>Fungi</taxon>
        <taxon>Dikarya</taxon>
        <taxon>Ascomycota</taxon>
        <taxon>Pezizomycotina</taxon>
        <taxon>Sordariomycetes</taxon>
        <taxon>Hypocreomycetidae</taxon>
        <taxon>Hypocreales</taxon>
        <taxon>Ophiocordycipitaceae</taxon>
        <taxon>Purpureocillium</taxon>
    </lineage>
</organism>
<dbReference type="EMBL" id="JBGNUJ010000008">
    <property type="protein sequence ID" value="KAL3956027.1"/>
    <property type="molecule type" value="Genomic_DNA"/>
</dbReference>
<accession>A0ACC4DJL3</accession>
<evidence type="ECO:0000313" key="1">
    <source>
        <dbReference type="EMBL" id="KAL3956027.1"/>
    </source>
</evidence>